<dbReference type="PANTHER" id="PTHR12526">
    <property type="entry name" value="GLYCOSYLTRANSFERASE"/>
    <property type="match status" value="1"/>
</dbReference>
<dbReference type="Pfam" id="PF00534">
    <property type="entry name" value="Glycos_transf_1"/>
    <property type="match status" value="1"/>
</dbReference>
<reference evidence="3" key="2">
    <citation type="journal article" date="2016" name="PLoS ONE">
        <title>Comparison of O-Antigen Gene Clusters of All O-Serogroups of Escherichia coli and Proposal for Adopting a New Nomenclature for O-Typing.</title>
        <authorList>
            <person name="DebRoy C."/>
            <person name="Fratamico P.M."/>
            <person name="Yan X."/>
            <person name="Baranzoni G."/>
            <person name="Liu Y."/>
            <person name="Needleman D.S."/>
            <person name="Tebbs R."/>
            <person name="O'Connell C.D."/>
            <person name="Allred A."/>
            <person name="Swimley M."/>
            <person name="Mwangi M."/>
            <person name="Kapur V."/>
            <person name="Raygoza Garay J.A."/>
            <person name="Roberts E.L."/>
            <person name="Katani R."/>
        </authorList>
    </citation>
    <scope>NUCLEOTIDE SEQUENCE</scope>
    <source>
        <strain evidence="3">N 282</strain>
    </source>
</reference>
<dbReference type="PANTHER" id="PTHR12526:SF638">
    <property type="entry name" value="SPORE COAT PROTEIN SA"/>
    <property type="match status" value="1"/>
</dbReference>
<feature type="domain" description="Glycosyltransferase subfamily 4-like N-terminal" evidence="2">
    <location>
        <begin position="3"/>
        <end position="146"/>
    </location>
</feature>
<name>A0A0A8J5H3_ECOLX</name>
<reference evidence="4" key="1">
    <citation type="journal article" date="2014" name="DNA Res.">
        <title>A complete view of the genetic diversity of the Escherichia coli O-antigen biosynthesis gene cluster.</title>
        <authorList>
            <person name="Iguchi A."/>
            <person name="Iyoda S."/>
            <person name="Kikuchi T."/>
            <person name="Ogura Y."/>
            <person name="Katsura K."/>
            <person name="Ohnishi M."/>
            <person name="Hayashi T."/>
            <person name="Thomson N.R."/>
        </authorList>
    </citation>
    <scope>NUCLEOTIDE SEQUENCE</scope>
    <source>
        <strain evidence="4">N282</strain>
    </source>
</reference>
<protein>
    <submittedName>
        <fullName evidence="3">N, N'-diacetylbacillosaminyl-diphospho-undecaprenol alpha-1,3-N-acetylgalactosaminyltransferase</fullName>
    </submittedName>
    <submittedName>
        <fullName evidence="4">Putative glycosyltransferase</fullName>
    </submittedName>
</protein>
<evidence type="ECO:0000259" key="1">
    <source>
        <dbReference type="Pfam" id="PF00534"/>
    </source>
</evidence>
<gene>
    <name evidence="3" type="primary">pglA</name>
</gene>
<feature type="domain" description="Glycosyl transferase family 1" evidence="1">
    <location>
        <begin position="183"/>
        <end position="343"/>
    </location>
</feature>
<evidence type="ECO:0000259" key="2">
    <source>
        <dbReference type="Pfam" id="PF13477"/>
    </source>
</evidence>
<dbReference type="EMBL" id="AB812057">
    <property type="protein sequence ID" value="BAQ01674.1"/>
    <property type="molecule type" value="Genomic_DNA"/>
</dbReference>
<proteinExistence type="predicted"/>
<keyword evidence="4" id="KW-0808">Transferase</keyword>
<sequence>MKISITANTSWYLYNFRRNTISALLNAGYEVIALSPDTEYKSKLETLGCKCFTIKMQRWGKNPLQDLQTILSFYTIFKKEKVNITLNFTPKNNIYATLAANLLNIKVINNIAGLGVAFIQNTLFSKLVSYLYKVSQRKADYIFFQNEEDKELFLKLKIVSENKCERIPGSGVDLKRFEYSPIENTKNIRFLLVARLIAEKGIYIYVEAARAIKKLFPDTEFYLLGPLDTCSTSGIKKYELDQWQKEKIITYLGFTDSVELELIKAHCVVLPSYYREGVPKSLLEAAAIGRPIITTDNIGCREVVDHGINGFLCEPGSIISLADNMERFLTLSSMEKEIMGRNSRAKIQKDFDEKIVIEKYFSVVNSLK</sequence>
<evidence type="ECO:0000313" key="3">
    <source>
        <dbReference type="EMBL" id="AIG62393.1"/>
    </source>
</evidence>
<dbReference type="Gene3D" id="3.40.50.2000">
    <property type="entry name" value="Glycogen Phosphorylase B"/>
    <property type="match status" value="2"/>
</dbReference>
<dbReference type="Pfam" id="PF13477">
    <property type="entry name" value="Glyco_trans_4_2"/>
    <property type="match status" value="1"/>
</dbReference>
<dbReference type="EMBL" id="KJ710509">
    <property type="protein sequence ID" value="AIG62393.1"/>
    <property type="molecule type" value="Genomic_DNA"/>
</dbReference>
<accession>A0A0A8J5H3</accession>
<dbReference type="InterPro" id="IPR001296">
    <property type="entry name" value="Glyco_trans_1"/>
</dbReference>
<evidence type="ECO:0000313" key="4">
    <source>
        <dbReference type="EMBL" id="BAQ01674.1"/>
    </source>
</evidence>
<dbReference type="GO" id="GO:1901135">
    <property type="term" value="P:carbohydrate derivative metabolic process"/>
    <property type="evidence" value="ECO:0007669"/>
    <property type="project" value="UniProtKB-ARBA"/>
</dbReference>
<dbReference type="CDD" id="cd03808">
    <property type="entry name" value="GT4_CapM-like"/>
    <property type="match status" value="1"/>
</dbReference>
<dbReference type="SUPFAM" id="SSF53756">
    <property type="entry name" value="UDP-Glycosyltransferase/glycogen phosphorylase"/>
    <property type="match status" value="1"/>
</dbReference>
<dbReference type="RefSeq" id="WP_024248723.1">
    <property type="nucleotide sequence ID" value="NZ_BFJS01000059.1"/>
</dbReference>
<dbReference type="InterPro" id="IPR028098">
    <property type="entry name" value="Glyco_trans_4-like_N"/>
</dbReference>
<dbReference type="AlphaFoldDB" id="A0A0A8J5H3"/>
<dbReference type="GO" id="GO:0016757">
    <property type="term" value="F:glycosyltransferase activity"/>
    <property type="evidence" value="ECO:0007669"/>
    <property type="project" value="InterPro"/>
</dbReference>
<organism evidence="4">
    <name type="scientific">Escherichia coli</name>
    <dbReference type="NCBI Taxonomy" id="562"/>
    <lineage>
        <taxon>Bacteria</taxon>
        <taxon>Pseudomonadati</taxon>
        <taxon>Pseudomonadota</taxon>
        <taxon>Gammaproteobacteria</taxon>
        <taxon>Enterobacterales</taxon>
        <taxon>Enterobacteriaceae</taxon>
        <taxon>Escherichia</taxon>
    </lineage>
</organism>